<protein>
    <submittedName>
        <fullName evidence="1">Uncharacterized protein</fullName>
    </submittedName>
</protein>
<organism evidence="1 2">
    <name type="scientific">Stentor coeruleus</name>
    <dbReference type="NCBI Taxonomy" id="5963"/>
    <lineage>
        <taxon>Eukaryota</taxon>
        <taxon>Sar</taxon>
        <taxon>Alveolata</taxon>
        <taxon>Ciliophora</taxon>
        <taxon>Postciliodesmatophora</taxon>
        <taxon>Heterotrichea</taxon>
        <taxon>Heterotrichida</taxon>
        <taxon>Stentoridae</taxon>
        <taxon>Stentor</taxon>
    </lineage>
</organism>
<keyword evidence="2" id="KW-1185">Reference proteome</keyword>
<sequence length="256" mass="30395">MRISKLLFTNTPLDDLEEDNQTIFASLDENEICHMCSSSFNLMNTKYICNNCRMPVCLKDSSYCDSKSRICDNCLHQNLVDEVWKEKKAIKDQIIYDIQKAMRDSQVKREVISKESERIPLIKEKISKYLSDVKEQEELLEVEIDERIKENNEKEKNIEKLIIEGKVKQELEIDIVDKMAKAHEKLQMERIEMDEVLLETNEIRRKIDEEKEMMMIMEWKDVKAKLCRICTLRYGQNKEERMCEEVSKNVCACVLY</sequence>
<dbReference type="Proteomes" id="UP000187209">
    <property type="component" value="Unassembled WGS sequence"/>
</dbReference>
<gene>
    <name evidence="1" type="ORF">SteCoe_21112</name>
</gene>
<dbReference type="InterPro" id="IPR011011">
    <property type="entry name" value="Znf_FYVE_PHD"/>
</dbReference>
<comment type="caution">
    <text evidence="1">The sequence shown here is derived from an EMBL/GenBank/DDBJ whole genome shotgun (WGS) entry which is preliminary data.</text>
</comment>
<proteinExistence type="predicted"/>
<name>A0A1R2BQA2_9CILI</name>
<dbReference type="EMBL" id="MPUH01000494">
    <property type="protein sequence ID" value="OMJ78983.1"/>
    <property type="molecule type" value="Genomic_DNA"/>
</dbReference>
<dbReference type="AlphaFoldDB" id="A0A1R2BQA2"/>
<evidence type="ECO:0000313" key="1">
    <source>
        <dbReference type="EMBL" id="OMJ78983.1"/>
    </source>
</evidence>
<evidence type="ECO:0000313" key="2">
    <source>
        <dbReference type="Proteomes" id="UP000187209"/>
    </source>
</evidence>
<dbReference type="SUPFAM" id="SSF57903">
    <property type="entry name" value="FYVE/PHD zinc finger"/>
    <property type="match status" value="1"/>
</dbReference>
<accession>A0A1R2BQA2</accession>
<reference evidence="1 2" key="1">
    <citation type="submission" date="2016-11" db="EMBL/GenBank/DDBJ databases">
        <title>The macronuclear genome of Stentor coeruleus: a giant cell with tiny introns.</title>
        <authorList>
            <person name="Slabodnick M."/>
            <person name="Ruby J.G."/>
            <person name="Reiff S.B."/>
            <person name="Swart E.C."/>
            <person name="Gosai S."/>
            <person name="Prabakaran S."/>
            <person name="Witkowska E."/>
            <person name="Larue G.E."/>
            <person name="Fisher S."/>
            <person name="Freeman R.M."/>
            <person name="Gunawardena J."/>
            <person name="Chu W."/>
            <person name="Stover N.A."/>
            <person name="Gregory B.D."/>
            <person name="Nowacki M."/>
            <person name="Derisi J."/>
            <person name="Roy S.W."/>
            <person name="Marshall W.F."/>
            <person name="Sood P."/>
        </authorList>
    </citation>
    <scope>NUCLEOTIDE SEQUENCE [LARGE SCALE GENOMIC DNA]</scope>
    <source>
        <strain evidence="1">WM001</strain>
    </source>
</reference>
<dbReference type="CDD" id="cd00065">
    <property type="entry name" value="FYVE_like_SF"/>
    <property type="match status" value="1"/>
</dbReference>